<dbReference type="AlphaFoldDB" id="A0A9P0L0N1"/>
<name>A0A9P0L0N1_ACAOB</name>
<comment type="caution">
    <text evidence="4">The sequence shown here is derived from an EMBL/GenBank/DDBJ whole genome shotgun (WGS) entry which is preliminary data.</text>
</comment>
<dbReference type="PANTHER" id="PTHR16127">
    <property type="entry name" value="TAXILIN"/>
    <property type="match status" value="1"/>
</dbReference>
<proteinExistence type="inferred from homology"/>
<feature type="coiled-coil region" evidence="2">
    <location>
        <begin position="101"/>
        <end position="131"/>
    </location>
</feature>
<evidence type="ECO:0008006" key="6">
    <source>
        <dbReference type="Google" id="ProtNLM"/>
    </source>
</evidence>
<dbReference type="Proteomes" id="UP001152888">
    <property type="component" value="Unassembled WGS sequence"/>
</dbReference>
<dbReference type="PANTHER" id="PTHR16127:SF13">
    <property type="entry name" value="GH01188P"/>
    <property type="match status" value="1"/>
</dbReference>
<feature type="region of interest" description="Disordered" evidence="3">
    <location>
        <begin position="1"/>
        <end position="34"/>
    </location>
</feature>
<evidence type="ECO:0000313" key="5">
    <source>
        <dbReference type="Proteomes" id="UP001152888"/>
    </source>
</evidence>
<dbReference type="EMBL" id="CAKOFQ010006978">
    <property type="protein sequence ID" value="CAH1985360.1"/>
    <property type="molecule type" value="Genomic_DNA"/>
</dbReference>
<feature type="coiled-coil region" evidence="2">
    <location>
        <begin position="222"/>
        <end position="340"/>
    </location>
</feature>
<feature type="compositionally biased region" description="Basic and acidic residues" evidence="3">
    <location>
        <begin position="412"/>
        <end position="426"/>
    </location>
</feature>
<dbReference type="InterPro" id="IPR026183">
    <property type="entry name" value="Taxilin_fam"/>
</dbReference>
<keyword evidence="5" id="KW-1185">Reference proteome</keyword>
<sequence>MGDSSSSQDTVGDSPPSSAVSKNRELRKSKRDQKSWENVYKGIAHLTEAEKLATIEVKYKELFTEYRATKATLKDYVKRYGVLQKDHQHISNELTKSTLSRTKMECLARELQKQNREIKEENYNRLKEEEDKRKVVAASFSEKLNTLTTLMDESTDKSLRLREENLNMTSKLTELYTQFQEREAHLTNMNNQMELQRKLSEAQLKKQEVGFEAERHLWQNEKLVLLDQLQKSEETNKVLQENIKTLQESLNTYHKQYSDFETTMKRSSEVFDTFKEEIAKMHKANAALEKERSELHGKWHSATQTIINLTELHQQAQVEQKAVERKVKMLEKLCRKLNTERSSYIIQLKENNIEPVTPNEDNEELSAKEKQIMALRGELKAIKEQLNHNVSPKTEGDEEEKSAIKPSTSTEVLRKPHSEGAGEKVSAKTPGSDTDESSDHSVHTIPLRESAASLDLPELSRKRDVGCSTSSDHSVHTIPLRESEASLDLPGLSRKCDVACSTSSLNLCDATIGQGEASSVQDEKKKKNKRARK</sequence>
<keyword evidence="2" id="KW-0175">Coiled coil</keyword>
<evidence type="ECO:0000256" key="2">
    <source>
        <dbReference type="SAM" id="Coils"/>
    </source>
</evidence>
<evidence type="ECO:0000256" key="1">
    <source>
        <dbReference type="ARBA" id="ARBA00009550"/>
    </source>
</evidence>
<accession>A0A9P0L0N1</accession>
<evidence type="ECO:0000313" key="4">
    <source>
        <dbReference type="EMBL" id="CAH1985360.1"/>
    </source>
</evidence>
<protein>
    <recommendedName>
        <fullName evidence="6">Alpha-taxilin</fullName>
    </recommendedName>
</protein>
<dbReference type="OrthoDB" id="425555at2759"/>
<feature type="region of interest" description="Disordered" evidence="3">
    <location>
        <begin position="511"/>
        <end position="533"/>
    </location>
</feature>
<dbReference type="Pfam" id="PF09728">
    <property type="entry name" value="Taxilin"/>
    <property type="match status" value="1"/>
</dbReference>
<feature type="compositionally biased region" description="Polar residues" evidence="3">
    <location>
        <begin position="1"/>
        <end position="21"/>
    </location>
</feature>
<organism evidence="4 5">
    <name type="scientific">Acanthoscelides obtectus</name>
    <name type="common">Bean weevil</name>
    <name type="synonym">Bruchus obtectus</name>
    <dbReference type="NCBI Taxonomy" id="200917"/>
    <lineage>
        <taxon>Eukaryota</taxon>
        <taxon>Metazoa</taxon>
        <taxon>Ecdysozoa</taxon>
        <taxon>Arthropoda</taxon>
        <taxon>Hexapoda</taxon>
        <taxon>Insecta</taxon>
        <taxon>Pterygota</taxon>
        <taxon>Neoptera</taxon>
        <taxon>Endopterygota</taxon>
        <taxon>Coleoptera</taxon>
        <taxon>Polyphaga</taxon>
        <taxon>Cucujiformia</taxon>
        <taxon>Chrysomeloidea</taxon>
        <taxon>Chrysomelidae</taxon>
        <taxon>Bruchinae</taxon>
        <taxon>Bruchini</taxon>
        <taxon>Acanthoscelides</taxon>
    </lineage>
</organism>
<gene>
    <name evidence="4" type="ORF">ACAOBT_LOCUS16637</name>
</gene>
<reference evidence="4" key="1">
    <citation type="submission" date="2022-03" db="EMBL/GenBank/DDBJ databases">
        <authorList>
            <person name="Sayadi A."/>
        </authorList>
    </citation>
    <scope>NUCLEOTIDE SEQUENCE</scope>
</reference>
<comment type="similarity">
    <text evidence="1">Belongs to the taxilin family.</text>
</comment>
<feature type="region of interest" description="Disordered" evidence="3">
    <location>
        <begin position="383"/>
        <end position="457"/>
    </location>
</feature>
<evidence type="ECO:0000256" key="3">
    <source>
        <dbReference type="SAM" id="MobiDB-lite"/>
    </source>
</evidence>
<dbReference type="GO" id="GO:0019905">
    <property type="term" value="F:syntaxin binding"/>
    <property type="evidence" value="ECO:0007669"/>
    <property type="project" value="InterPro"/>
</dbReference>